<dbReference type="Gramene" id="rna43316">
    <property type="protein sequence ID" value="RHN48583.1"/>
    <property type="gene ID" value="gene43316"/>
</dbReference>
<organism evidence="3 6">
    <name type="scientific">Medicago truncatula</name>
    <name type="common">Barrel medic</name>
    <name type="synonym">Medicago tribuloides</name>
    <dbReference type="NCBI Taxonomy" id="3880"/>
    <lineage>
        <taxon>Eukaryota</taxon>
        <taxon>Viridiplantae</taxon>
        <taxon>Streptophyta</taxon>
        <taxon>Embryophyta</taxon>
        <taxon>Tracheophyta</taxon>
        <taxon>Spermatophyta</taxon>
        <taxon>Magnoliopsida</taxon>
        <taxon>eudicotyledons</taxon>
        <taxon>Gunneridae</taxon>
        <taxon>Pentapetalae</taxon>
        <taxon>rosids</taxon>
        <taxon>fabids</taxon>
        <taxon>Fabales</taxon>
        <taxon>Fabaceae</taxon>
        <taxon>Papilionoideae</taxon>
        <taxon>50 kb inversion clade</taxon>
        <taxon>NPAAA clade</taxon>
        <taxon>Hologalegina</taxon>
        <taxon>IRL clade</taxon>
        <taxon>Trifolieae</taxon>
        <taxon>Medicago</taxon>
    </lineage>
</organism>
<proteinExistence type="predicted"/>
<evidence type="ECO:0000313" key="6">
    <source>
        <dbReference type="Proteomes" id="UP000002051"/>
    </source>
</evidence>
<reference evidence="4" key="5">
    <citation type="journal article" date="2018" name="Nat. Plants">
        <title>Whole-genome landscape of Medicago truncatula symbiotic genes.</title>
        <authorList>
            <person name="Pecrix Y."/>
            <person name="Gamas P."/>
            <person name="Carrere S."/>
        </authorList>
    </citation>
    <scope>NUCLEOTIDE SEQUENCE</scope>
    <source>
        <tissue evidence="4">Leaves</tissue>
    </source>
</reference>
<accession>G7L4Y8</accession>
<dbReference type="OrthoDB" id="747559at2759"/>
<dbReference type="Pfam" id="PF01190">
    <property type="entry name" value="Pollen_Ole_e_1"/>
    <property type="match status" value="1"/>
</dbReference>
<dbReference type="HOGENOM" id="CLU_128430_1_0_1"/>
<dbReference type="STRING" id="3880.G7L4Y8"/>
<keyword evidence="1 2" id="KW-0732">Signal</keyword>
<dbReference type="PaxDb" id="3880-AES81955"/>
<dbReference type="GO" id="GO:0071944">
    <property type="term" value="C:cell periphery"/>
    <property type="evidence" value="ECO:0000318"/>
    <property type="project" value="GO_Central"/>
</dbReference>
<dbReference type="Proteomes" id="UP000002051">
    <property type="component" value="Unassembled WGS sequence"/>
</dbReference>
<dbReference type="EMBL" id="CM001223">
    <property type="protein sequence ID" value="AES81955.1"/>
    <property type="molecule type" value="Genomic_DNA"/>
</dbReference>
<reference evidence="3 6" key="2">
    <citation type="journal article" date="2014" name="BMC Genomics">
        <title>An improved genome release (version Mt4.0) for the model legume Medicago truncatula.</title>
        <authorList>
            <person name="Tang H."/>
            <person name="Krishnakumar V."/>
            <person name="Bidwell S."/>
            <person name="Rosen B."/>
            <person name="Chan A."/>
            <person name="Zhou S."/>
            <person name="Gentzbittel L."/>
            <person name="Childs K.L."/>
            <person name="Yandell M."/>
            <person name="Gundlach H."/>
            <person name="Mayer K.F."/>
            <person name="Schwartz D.C."/>
            <person name="Town C.D."/>
        </authorList>
    </citation>
    <scope>GENOME REANNOTATION</scope>
    <source>
        <strain evidence="5 6">cv. Jemalong A17</strain>
    </source>
</reference>
<reference evidence="7" key="4">
    <citation type="journal article" date="2018" name="Nat. Plants">
        <title>Whole-genome landscape of Medicago truncatula symbiotic genes.</title>
        <authorList>
            <person name="Pecrix Y."/>
            <person name="Staton S.E."/>
            <person name="Sallet E."/>
            <person name="Lelandais-Briere C."/>
            <person name="Moreau S."/>
            <person name="Carrere S."/>
            <person name="Blein T."/>
            <person name="Jardinaud M.F."/>
            <person name="Latrasse D."/>
            <person name="Zouine M."/>
            <person name="Zahm M."/>
            <person name="Kreplak J."/>
            <person name="Mayjonade B."/>
            <person name="Satge C."/>
            <person name="Perez M."/>
            <person name="Cauet S."/>
            <person name="Marande W."/>
            <person name="Chantry-Darmon C."/>
            <person name="Lopez-Roques C."/>
            <person name="Bouchez O."/>
            <person name="Berard A."/>
            <person name="Debelle F."/>
            <person name="Munos S."/>
            <person name="Bendahmane A."/>
            <person name="Berges H."/>
            <person name="Niebel A."/>
            <person name="Buitink J."/>
            <person name="Frugier F."/>
            <person name="Benhamed M."/>
            <person name="Crespi M."/>
            <person name="Gouzy J."/>
            <person name="Gamas P."/>
        </authorList>
    </citation>
    <scope>NUCLEOTIDE SEQUENCE [LARGE SCALE GENOMIC DNA]</scope>
    <source>
        <strain evidence="7">cv. Jemalong A17</strain>
    </source>
</reference>
<dbReference type="PANTHER" id="PTHR33470">
    <property type="entry name" value="OS01G0164075 PROTEIN"/>
    <property type="match status" value="1"/>
</dbReference>
<dbReference type="eggNOG" id="ENOG502RZC0">
    <property type="taxonomic scope" value="Eukaryota"/>
</dbReference>
<feature type="signal peptide" evidence="2">
    <location>
        <begin position="1"/>
        <end position="18"/>
    </location>
</feature>
<reference evidence="3 6" key="1">
    <citation type="journal article" date="2011" name="Nature">
        <title>The Medicago genome provides insight into the evolution of rhizobial symbioses.</title>
        <authorList>
            <person name="Young N.D."/>
            <person name="Debelle F."/>
            <person name="Oldroyd G.E."/>
            <person name="Geurts R."/>
            <person name="Cannon S.B."/>
            <person name="Udvardi M.K."/>
            <person name="Benedito V.A."/>
            <person name="Mayer K.F."/>
            <person name="Gouzy J."/>
            <person name="Schoof H."/>
            <person name="Van de Peer Y."/>
            <person name="Proost S."/>
            <person name="Cook D.R."/>
            <person name="Meyers B.C."/>
            <person name="Spannagl M."/>
            <person name="Cheung F."/>
            <person name="De Mita S."/>
            <person name="Krishnakumar V."/>
            <person name="Gundlach H."/>
            <person name="Zhou S."/>
            <person name="Mudge J."/>
            <person name="Bharti A.K."/>
            <person name="Murray J.D."/>
            <person name="Naoumkina M.A."/>
            <person name="Rosen B."/>
            <person name="Silverstein K.A."/>
            <person name="Tang H."/>
            <person name="Rombauts S."/>
            <person name="Zhao P.X."/>
            <person name="Zhou P."/>
            <person name="Barbe V."/>
            <person name="Bardou P."/>
            <person name="Bechner M."/>
            <person name="Bellec A."/>
            <person name="Berger A."/>
            <person name="Berges H."/>
            <person name="Bidwell S."/>
            <person name="Bisseling T."/>
            <person name="Choisne N."/>
            <person name="Couloux A."/>
            <person name="Denny R."/>
            <person name="Deshpande S."/>
            <person name="Dai X."/>
            <person name="Doyle J.J."/>
            <person name="Dudez A.M."/>
            <person name="Farmer A.D."/>
            <person name="Fouteau S."/>
            <person name="Franken C."/>
            <person name="Gibelin C."/>
            <person name="Gish J."/>
            <person name="Goldstein S."/>
            <person name="Gonzalez A.J."/>
            <person name="Green P.J."/>
            <person name="Hallab A."/>
            <person name="Hartog M."/>
            <person name="Hua A."/>
            <person name="Humphray S.J."/>
            <person name="Jeong D.H."/>
            <person name="Jing Y."/>
            <person name="Jocker A."/>
            <person name="Kenton S.M."/>
            <person name="Kim D.J."/>
            <person name="Klee K."/>
            <person name="Lai H."/>
            <person name="Lang C."/>
            <person name="Lin S."/>
            <person name="Macmil S.L."/>
            <person name="Magdelenat G."/>
            <person name="Matthews L."/>
            <person name="McCorrison J."/>
            <person name="Monaghan E.L."/>
            <person name="Mun J.H."/>
            <person name="Najar F.Z."/>
            <person name="Nicholson C."/>
            <person name="Noirot C."/>
            <person name="O'Bleness M."/>
            <person name="Paule C.R."/>
            <person name="Poulain J."/>
            <person name="Prion F."/>
            <person name="Qin B."/>
            <person name="Qu C."/>
            <person name="Retzel E.F."/>
            <person name="Riddle C."/>
            <person name="Sallet E."/>
            <person name="Samain S."/>
            <person name="Samson N."/>
            <person name="Sanders I."/>
            <person name="Saurat O."/>
            <person name="Scarpelli C."/>
            <person name="Schiex T."/>
            <person name="Segurens B."/>
            <person name="Severin A.J."/>
            <person name="Sherrier D.J."/>
            <person name="Shi R."/>
            <person name="Sims S."/>
            <person name="Singer S.R."/>
            <person name="Sinharoy S."/>
            <person name="Sterck L."/>
            <person name="Viollet A."/>
            <person name="Wang B.B."/>
            <person name="Wang K."/>
            <person name="Wang M."/>
            <person name="Wang X."/>
            <person name="Warfsmann J."/>
            <person name="Weissenbach J."/>
            <person name="White D.D."/>
            <person name="White J.D."/>
            <person name="Wiley G.B."/>
            <person name="Wincker P."/>
            <person name="Xing Y."/>
            <person name="Yang L."/>
            <person name="Yao Z."/>
            <person name="Ying F."/>
            <person name="Zhai J."/>
            <person name="Zhou L."/>
            <person name="Zuber A."/>
            <person name="Denarie J."/>
            <person name="Dixon R.A."/>
            <person name="May G.D."/>
            <person name="Schwartz D.C."/>
            <person name="Rogers J."/>
            <person name="Quetier F."/>
            <person name="Town C.D."/>
            <person name="Roe B.A."/>
        </authorList>
    </citation>
    <scope>NUCLEOTIDE SEQUENCE [LARGE SCALE GENOMIC DNA]</scope>
    <source>
        <strain evidence="3">A17</strain>
        <strain evidence="5 6">cv. Jemalong A17</strain>
    </source>
</reference>
<protein>
    <submittedName>
        <fullName evidence="3">Pollen Ole e I family allergen</fullName>
    </submittedName>
</protein>
<name>G7L4Y8_MEDTR</name>
<evidence type="ECO:0000313" key="7">
    <source>
        <dbReference type="Proteomes" id="UP000265566"/>
    </source>
</evidence>
<reference evidence="5" key="3">
    <citation type="submission" date="2015-04" db="UniProtKB">
        <authorList>
            <consortium name="EnsemblPlants"/>
        </authorList>
    </citation>
    <scope>IDENTIFICATION</scope>
    <source>
        <strain evidence="5">cv. Jemalong A17</strain>
    </source>
</reference>
<dbReference type="EMBL" id="PSQE01000007">
    <property type="protein sequence ID" value="RHN48583.1"/>
    <property type="molecule type" value="Genomic_DNA"/>
</dbReference>
<sequence length="182" mass="20462">MAFAIALMITAMVVCCTTNSILVSAWEEPAQVIHVVGKVLCQDCSKGWNEWVSGDKPIKGAKVSLTCMDKRNRVMYYTSDTTDELGLYDITVDKYKYGKKLDTKGCYVRLVSSPDNVCNILTDFGGGKAGYKLNYPTSVYRGLIKYMVTPFYYTTPMCEMPDTDTYESEAKVPKEEREGGYY</sequence>
<evidence type="ECO:0000313" key="5">
    <source>
        <dbReference type="EnsemblPlants" id="AES81955"/>
    </source>
</evidence>
<dbReference type="Proteomes" id="UP000265566">
    <property type="component" value="Chromosome 7"/>
</dbReference>
<evidence type="ECO:0000256" key="1">
    <source>
        <dbReference type="ARBA" id="ARBA00022729"/>
    </source>
</evidence>
<gene>
    <name evidence="5" type="primary">11430669</name>
    <name evidence="3" type="ordered locus">MTR_7g102770</name>
    <name evidence="4" type="ORF">MtrunA17_Chr7g0265311</name>
</gene>
<dbReference type="AlphaFoldDB" id="G7L4Y8"/>
<dbReference type="OMA" id="SVTCMDE"/>
<evidence type="ECO:0000313" key="3">
    <source>
        <dbReference type="EMBL" id="AES81955.1"/>
    </source>
</evidence>
<dbReference type="EnsemblPlants" id="AES81955">
    <property type="protein sequence ID" value="AES81955"/>
    <property type="gene ID" value="MTR_7g102770"/>
</dbReference>
<dbReference type="KEGG" id="mtr:11430669"/>
<evidence type="ECO:0000313" key="4">
    <source>
        <dbReference type="EMBL" id="RHN48583.1"/>
    </source>
</evidence>
<evidence type="ECO:0000256" key="2">
    <source>
        <dbReference type="SAM" id="SignalP"/>
    </source>
</evidence>
<dbReference type="PANTHER" id="PTHR33470:SF29">
    <property type="entry name" value="POLLEN OLE E 1 ALLERGEN AND EXTENSIN FAMILY PROTEIN"/>
    <property type="match status" value="1"/>
</dbReference>
<keyword evidence="6" id="KW-1185">Reference proteome</keyword>
<feature type="chain" id="PRO_5014574053" evidence="2">
    <location>
        <begin position="19"/>
        <end position="182"/>
    </location>
</feature>